<evidence type="ECO:0000313" key="1">
    <source>
        <dbReference type="EMBL" id="KAE8365051.1"/>
    </source>
</evidence>
<accession>A0A5N7A5C1</accession>
<organism evidence="1 2">
    <name type="scientific">Aspergillus caelatus</name>
    <dbReference type="NCBI Taxonomy" id="61420"/>
    <lineage>
        <taxon>Eukaryota</taxon>
        <taxon>Fungi</taxon>
        <taxon>Dikarya</taxon>
        <taxon>Ascomycota</taxon>
        <taxon>Pezizomycotina</taxon>
        <taxon>Eurotiomycetes</taxon>
        <taxon>Eurotiomycetidae</taxon>
        <taxon>Eurotiales</taxon>
        <taxon>Aspergillaceae</taxon>
        <taxon>Aspergillus</taxon>
        <taxon>Aspergillus subgen. Circumdati</taxon>
    </lineage>
</organism>
<dbReference type="RefSeq" id="XP_031928132.1">
    <property type="nucleotide sequence ID" value="XM_032066775.1"/>
</dbReference>
<protein>
    <recommendedName>
        <fullName evidence="3">F-box domain-containing protein</fullName>
    </recommendedName>
</protein>
<gene>
    <name evidence="1" type="ORF">BDV27DRAFT_127479</name>
</gene>
<dbReference type="Proteomes" id="UP000326268">
    <property type="component" value="Unassembled WGS sequence"/>
</dbReference>
<evidence type="ECO:0008006" key="3">
    <source>
        <dbReference type="Google" id="ProtNLM"/>
    </source>
</evidence>
<dbReference type="GeneID" id="43651221"/>
<dbReference type="SUPFAM" id="SSF81383">
    <property type="entry name" value="F-box domain"/>
    <property type="match status" value="1"/>
</dbReference>
<sequence>MNSCQTMGDYSDKEMSSARELSKKIISSSTRQHLRRAFSIDMANSLQRLKEKWETGHWPLARVQGKAQSGRNCYLVQLPTELLLKITSYLPVIPRACLALTCTRLFLADVAVLNSELLRFTPDFAPLFKHYRNQYNFATPRWQLIRLLENRRWLACSRCLKLHMVACFPQREQKKQPEHRICNLGNLAGVVDLCPCIKLTFHGKMDLFDLLRARQQSLTALATQCGINTQERFCWHSCVMKYGSSEIKIRILPELDETDMLKVRVEYKFTIEAGQLGKEECMIPRLGCAHRAVDMWLASVCNTYDELGYTPPHISTCSICNTSLICYRKGPLRIDEGSGHAIYDLYTERCLGSGNASVPDHQWAAQRSHPAGVRRTVGDCDEHCPWSPNKYHFLP</sequence>
<dbReference type="OrthoDB" id="3766406at2759"/>
<dbReference type="AlphaFoldDB" id="A0A5N7A5C1"/>
<dbReference type="CDD" id="cd09917">
    <property type="entry name" value="F-box_SF"/>
    <property type="match status" value="1"/>
</dbReference>
<keyword evidence="2" id="KW-1185">Reference proteome</keyword>
<proteinExistence type="predicted"/>
<dbReference type="InterPro" id="IPR036047">
    <property type="entry name" value="F-box-like_dom_sf"/>
</dbReference>
<dbReference type="EMBL" id="ML737638">
    <property type="protein sequence ID" value="KAE8365051.1"/>
    <property type="molecule type" value="Genomic_DNA"/>
</dbReference>
<evidence type="ECO:0000313" key="2">
    <source>
        <dbReference type="Proteomes" id="UP000326268"/>
    </source>
</evidence>
<reference evidence="1 2" key="1">
    <citation type="submission" date="2019-04" db="EMBL/GenBank/DDBJ databases">
        <title>Friends and foes A comparative genomics studyof 23 Aspergillus species from section Flavi.</title>
        <authorList>
            <consortium name="DOE Joint Genome Institute"/>
            <person name="Kjaerbolling I."/>
            <person name="Vesth T."/>
            <person name="Frisvad J.C."/>
            <person name="Nybo J.L."/>
            <person name="Theobald S."/>
            <person name="Kildgaard S."/>
            <person name="Isbrandt T."/>
            <person name="Kuo A."/>
            <person name="Sato A."/>
            <person name="Lyhne E.K."/>
            <person name="Kogle M.E."/>
            <person name="Wiebenga A."/>
            <person name="Kun R.S."/>
            <person name="Lubbers R.J."/>
            <person name="Makela M.R."/>
            <person name="Barry K."/>
            <person name="Chovatia M."/>
            <person name="Clum A."/>
            <person name="Daum C."/>
            <person name="Haridas S."/>
            <person name="He G."/>
            <person name="LaButti K."/>
            <person name="Lipzen A."/>
            <person name="Mondo S."/>
            <person name="Riley R."/>
            <person name="Salamov A."/>
            <person name="Simmons B.A."/>
            <person name="Magnuson J.K."/>
            <person name="Henrissat B."/>
            <person name="Mortensen U.H."/>
            <person name="Larsen T.O."/>
            <person name="Devries R.P."/>
            <person name="Grigoriev I.V."/>
            <person name="Machida M."/>
            <person name="Baker S.E."/>
            <person name="Andersen M.R."/>
        </authorList>
    </citation>
    <scope>NUCLEOTIDE SEQUENCE [LARGE SCALE GENOMIC DNA]</scope>
    <source>
        <strain evidence="1 2">CBS 763.97</strain>
    </source>
</reference>
<name>A0A5N7A5C1_9EURO</name>